<dbReference type="CDD" id="cd18683">
    <property type="entry name" value="PIN_VapC-like"/>
    <property type="match status" value="1"/>
</dbReference>
<proteinExistence type="predicted"/>
<keyword evidence="1" id="KW-0812">Transmembrane</keyword>
<evidence type="ECO:0000313" key="4">
    <source>
        <dbReference type="Proteomes" id="UP000759103"/>
    </source>
</evidence>
<evidence type="ECO:0000313" key="3">
    <source>
        <dbReference type="EMBL" id="MBW6530198.1"/>
    </source>
</evidence>
<keyword evidence="1" id="KW-0472">Membrane</keyword>
<dbReference type="Proteomes" id="UP000759103">
    <property type="component" value="Unassembled WGS sequence"/>
</dbReference>
<name>A0ABS7BL06_9SPHN</name>
<sequence length="121" mass="13359">MVRWLTRDDERQAALADAVLSAPTLITLTVLIELAWVLRQRYAFDRAALNAALITLIALEHVTVEHEQGVRWALTRHAAGGDLPDMLHLVASVSARAFVTFDRRLVRHAGTDAPLAIETLA</sequence>
<gene>
    <name evidence="3" type="ORF">KZ820_05565</name>
</gene>
<comment type="caution">
    <text evidence="3">The sequence shown here is derived from an EMBL/GenBank/DDBJ whole genome shotgun (WGS) entry which is preliminary data.</text>
</comment>
<feature type="domain" description="PIN" evidence="2">
    <location>
        <begin position="2"/>
        <end position="109"/>
    </location>
</feature>
<dbReference type="InterPro" id="IPR029060">
    <property type="entry name" value="PIN-like_dom_sf"/>
</dbReference>
<protein>
    <submittedName>
        <fullName evidence="3">Type II toxin-antitoxin system VapC family toxin</fullName>
    </submittedName>
</protein>
<evidence type="ECO:0000256" key="1">
    <source>
        <dbReference type="SAM" id="Phobius"/>
    </source>
</evidence>
<organism evidence="3 4">
    <name type="scientific">Sphingomonas citri</name>
    <dbReference type="NCBI Taxonomy" id="2862499"/>
    <lineage>
        <taxon>Bacteria</taxon>
        <taxon>Pseudomonadati</taxon>
        <taxon>Pseudomonadota</taxon>
        <taxon>Alphaproteobacteria</taxon>
        <taxon>Sphingomonadales</taxon>
        <taxon>Sphingomonadaceae</taxon>
        <taxon>Sphingomonas</taxon>
    </lineage>
</organism>
<evidence type="ECO:0000259" key="2">
    <source>
        <dbReference type="Pfam" id="PF01850"/>
    </source>
</evidence>
<dbReference type="EMBL" id="JAHXZN010000001">
    <property type="protein sequence ID" value="MBW6530198.1"/>
    <property type="molecule type" value="Genomic_DNA"/>
</dbReference>
<accession>A0ABS7BL06</accession>
<dbReference type="SUPFAM" id="SSF88723">
    <property type="entry name" value="PIN domain-like"/>
    <property type="match status" value="1"/>
</dbReference>
<keyword evidence="1" id="KW-1133">Transmembrane helix</keyword>
<dbReference type="Pfam" id="PF01850">
    <property type="entry name" value="PIN"/>
    <property type="match status" value="1"/>
</dbReference>
<reference evidence="3 4" key="1">
    <citation type="submission" date="2021-07" db="EMBL/GenBank/DDBJ databases">
        <title>Sphingomonas sp.</title>
        <authorList>
            <person name="Feng G."/>
            <person name="Li J."/>
            <person name="Pan M."/>
        </authorList>
    </citation>
    <scope>NUCLEOTIDE SEQUENCE [LARGE SCALE GENOMIC DNA]</scope>
    <source>
        <strain evidence="3 4">RRHST34</strain>
    </source>
</reference>
<dbReference type="InterPro" id="IPR002716">
    <property type="entry name" value="PIN_dom"/>
</dbReference>
<feature type="transmembrane region" description="Helical" evidence="1">
    <location>
        <begin position="20"/>
        <end position="38"/>
    </location>
</feature>
<keyword evidence="4" id="KW-1185">Reference proteome</keyword>